<sequence length="92" mass="10730">MSFSIHTAKLDRKLLRDFAMKQLNMSQTTLNLIFHLTLFVETDASTWTKEDVRKRCTVTDIVFGNKKMYEMASNYACHLLLQISGFVMTLYI</sequence>
<gene>
    <name evidence="1" type="ORF">DET59_10440</name>
</gene>
<evidence type="ECO:0000313" key="2">
    <source>
        <dbReference type="Proteomes" id="UP000252118"/>
    </source>
</evidence>
<dbReference type="Proteomes" id="UP000252118">
    <property type="component" value="Unassembled WGS sequence"/>
</dbReference>
<name>A0A366ESE0_9BACI</name>
<evidence type="ECO:0000313" key="1">
    <source>
        <dbReference type="EMBL" id="RBP05323.1"/>
    </source>
</evidence>
<comment type="caution">
    <text evidence="1">The sequence shown here is derived from an EMBL/GenBank/DDBJ whole genome shotgun (WGS) entry which is preliminary data.</text>
</comment>
<dbReference type="EMBL" id="QNRJ01000004">
    <property type="protein sequence ID" value="RBP05323.1"/>
    <property type="molecule type" value="Genomic_DNA"/>
</dbReference>
<dbReference type="AlphaFoldDB" id="A0A366ESE0"/>
<accession>A0A366ESE0</accession>
<reference evidence="1 2" key="1">
    <citation type="submission" date="2018-06" db="EMBL/GenBank/DDBJ databases">
        <title>Freshwater and sediment microbial communities from various areas in North America, analyzing microbe dynamics in response to fracking.</title>
        <authorList>
            <person name="Lamendella R."/>
        </authorList>
    </citation>
    <scope>NUCLEOTIDE SEQUENCE [LARGE SCALE GENOMIC DNA]</scope>
    <source>
        <strain evidence="1 2">97B</strain>
    </source>
</reference>
<protein>
    <submittedName>
        <fullName evidence="1">Uncharacterized protein</fullName>
    </submittedName>
</protein>
<organism evidence="1 2">
    <name type="scientific">Rossellomorea aquimaris</name>
    <dbReference type="NCBI Taxonomy" id="189382"/>
    <lineage>
        <taxon>Bacteria</taxon>
        <taxon>Bacillati</taxon>
        <taxon>Bacillota</taxon>
        <taxon>Bacilli</taxon>
        <taxon>Bacillales</taxon>
        <taxon>Bacillaceae</taxon>
        <taxon>Rossellomorea</taxon>
    </lineage>
</organism>
<proteinExistence type="predicted"/>